<evidence type="ECO:0008006" key="4">
    <source>
        <dbReference type="Google" id="ProtNLM"/>
    </source>
</evidence>
<evidence type="ECO:0000313" key="3">
    <source>
        <dbReference type="Proteomes" id="UP001596287"/>
    </source>
</evidence>
<comment type="caution">
    <text evidence="2">The sequence shown here is derived from an EMBL/GenBank/DDBJ whole genome shotgun (WGS) entry which is preliminary data.</text>
</comment>
<dbReference type="EMBL" id="JBHSQB010000004">
    <property type="protein sequence ID" value="MFC6096107.1"/>
    <property type="molecule type" value="Genomic_DNA"/>
</dbReference>
<reference evidence="3" key="1">
    <citation type="journal article" date="2019" name="Int. J. Syst. Evol. Microbiol.">
        <title>The Global Catalogue of Microorganisms (GCM) 10K type strain sequencing project: providing services to taxonomists for standard genome sequencing and annotation.</title>
        <authorList>
            <consortium name="The Broad Institute Genomics Platform"/>
            <consortium name="The Broad Institute Genome Sequencing Center for Infectious Disease"/>
            <person name="Wu L."/>
            <person name="Ma J."/>
        </authorList>
    </citation>
    <scope>NUCLEOTIDE SEQUENCE [LARGE SCALE GENOMIC DNA]</scope>
    <source>
        <strain evidence="3">CCUG 49679</strain>
    </source>
</reference>
<proteinExistence type="predicted"/>
<evidence type="ECO:0000313" key="2">
    <source>
        <dbReference type="EMBL" id="MFC6096107.1"/>
    </source>
</evidence>
<dbReference type="RefSeq" id="WP_379790971.1">
    <property type="nucleotide sequence ID" value="NZ_JBHSQB010000004.1"/>
</dbReference>
<sequence>MKKLFYTTALFLSMYSFTYAEINFMQISGGKEIVQEKEYKKVKSEDVSKEALMNIKAKYGDYQISEAAVSSDGEYKLTLKKDNALLIATFTSAGDLIKIL</sequence>
<keyword evidence="3" id="KW-1185">Reference proteome</keyword>
<dbReference type="Proteomes" id="UP001596287">
    <property type="component" value="Unassembled WGS sequence"/>
</dbReference>
<feature type="signal peptide" evidence="1">
    <location>
        <begin position="1"/>
        <end position="20"/>
    </location>
</feature>
<feature type="chain" id="PRO_5045063494" description="PepSY domain-containing protein" evidence="1">
    <location>
        <begin position="21"/>
        <end position="100"/>
    </location>
</feature>
<organism evidence="2 3">
    <name type="scientific">Flavobacterium qiangtangense</name>
    <dbReference type="NCBI Taxonomy" id="1442595"/>
    <lineage>
        <taxon>Bacteria</taxon>
        <taxon>Pseudomonadati</taxon>
        <taxon>Bacteroidota</taxon>
        <taxon>Flavobacteriia</taxon>
        <taxon>Flavobacteriales</taxon>
        <taxon>Flavobacteriaceae</taxon>
        <taxon>Flavobacterium</taxon>
    </lineage>
</organism>
<keyword evidence="1" id="KW-0732">Signal</keyword>
<accession>A0ABW1PML7</accession>
<gene>
    <name evidence="2" type="ORF">ACFPVY_05565</name>
</gene>
<protein>
    <recommendedName>
        <fullName evidence="4">PepSY domain-containing protein</fullName>
    </recommendedName>
</protein>
<name>A0ABW1PML7_9FLAO</name>
<evidence type="ECO:0000256" key="1">
    <source>
        <dbReference type="SAM" id="SignalP"/>
    </source>
</evidence>